<dbReference type="InterPro" id="IPR023198">
    <property type="entry name" value="PGP-like_dom2"/>
</dbReference>
<dbReference type="NCBIfam" id="TIGR01509">
    <property type="entry name" value="HAD-SF-IA-v3"/>
    <property type="match status" value="1"/>
</dbReference>
<dbReference type="RefSeq" id="WP_123637428.1">
    <property type="nucleotide sequence ID" value="NZ_RJUK01000001.1"/>
</dbReference>
<dbReference type="GO" id="GO:0005829">
    <property type="term" value="C:cytosol"/>
    <property type="evidence" value="ECO:0007669"/>
    <property type="project" value="TreeGrafter"/>
</dbReference>
<dbReference type="GO" id="GO:0006281">
    <property type="term" value="P:DNA repair"/>
    <property type="evidence" value="ECO:0007669"/>
    <property type="project" value="TreeGrafter"/>
</dbReference>
<organism evidence="1 2">
    <name type="scientific">Marinimicrobium koreense</name>
    <dbReference type="NCBI Taxonomy" id="306545"/>
    <lineage>
        <taxon>Bacteria</taxon>
        <taxon>Pseudomonadati</taxon>
        <taxon>Pseudomonadota</taxon>
        <taxon>Gammaproteobacteria</taxon>
        <taxon>Cellvibrionales</taxon>
        <taxon>Cellvibrionaceae</taxon>
        <taxon>Marinimicrobium</taxon>
    </lineage>
</organism>
<dbReference type="Gene3D" id="1.10.150.240">
    <property type="entry name" value="Putative phosphatase, domain 2"/>
    <property type="match status" value="1"/>
</dbReference>
<dbReference type="PANTHER" id="PTHR43434:SF24">
    <property type="entry name" value="HYDROLASE-RELATED"/>
    <property type="match status" value="1"/>
</dbReference>
<dbReference type="InterPro" id="IPR023214">
    <property type="entry name" value="HAD_sf"/>
</dbReference>
<dbReference type="OrthoDB" id="9782449at2"/>
<dbReference type="InterPro" id="IPR050155">
    <property type="entry name" value="HAD-like_hydrolase_sf"/>
</dbReference>
<protein>
    <submittedName>
        <fullName evidence="1">Phosphoglycolate phosphatase</fullName>
    </submittedName>
</protein>
<accession>A0A3N1NWN6</accession>
<dbReference type="PANTHER" id="PTHR43434">
    <property type="entry name" value="PHOSPHOGLYCOLATE PHOSPHATASE"/>
    <property type="match status" value="1"/>
</dbReference>
<comment type="caution">
    <text evidence="1">The sequence shown here is derived from an EMBL/GenBank/DDBJ whole genome shotgun (WGS) entry which is preliminary data.</text>
</comment>
<dbReference type="SFLD" id="SFLDG01135">
    <property type="entry name" value="C1.5.6:_HAD__Beta-PGM__Phospha"/>
    <property type="match status" value="1"/>
</dbReference>
<dbReference type="AlphaFoldDB" id="A0A3N1NWN6"/>
<dbReference type="InterPro" id="IPR036412">
    <property type="entry name" value="HAD-like_sf"/>
</dbReference>
<dbReference type="Gene3D" id="3.40.50.1000">
    <property type="entry name" value="HAD superfamily/HAD-like"/>
    <property type="match status" value="1"/>
</dbReference>
<evidence type="ECO:0000313" key="2">
    <source>
        <dbReference type="Proteomes" id="UP000273643"/>
    </source>
</evidence>
<sequence>MLLIFDWDGTLSDSTGLITRAMQQSAEDLGWPIPEAAAVQNIIGLGLPEALHLLFPDQDDKGHGLLRDRYRSNYLRADQAQPSELFPGVMETLTRLRDDGHQMAVATGKSRVGLDRVLKVMGLDGFFHGTRCADETASKPHPLMLHQLLEAFRAEPSSAVMVGDTEYDMEMGRRAGMDRIAVSYGAHTIDRLHPYEPALCLDQFDGLLRWDRL</sequence>
<gene>
    <name evidence="1" type="ORF">EDC38_0839</name>
</gene>
<dbReference type="SUPFAM" id="SSF56784">
    <property type="entry name" value="HAD-like"/>
    <property type="match status" value="1"/>
</dbReference>
<dbReference type="InterPro" id="IPR041492">
    <property type="entry name" value="HAD_2"/>
</dbReference>
<proteinExistence type="predicted"/>
<dbReference type="GO" id="GO:0008967">
    <property type="term" value="F:phosphoglycolate phosphatase activity"/>
    <property type="evidence" value="ECO:0007669"/>
    <property type="project" value="TreeGrafter"/>
</dbReference>
<dbReference type="Pfam" id="PF13419">
    <property type="entry name" value="HAD_2"/>
    <property type="match status" value="1"/>
</dbReference>
<dbReference type="Proteomes" id="UP000273643">
    <property type="component" value="Unassembled WGS sequence"/>
</dbReference>
<dbReference type="NCBIfam" id="TIGR01549">
    <property type="entry name" value="HAD-SF-IA-v1"/>
    <property type="match status" value="1"/>
</dbReference>
<name>A0A3N1NWN6_9GAMM</name>
<dbReference type="InterPro" id="IPR006439">
    <property type="entry name" value="HAD-SF_hydro_IA"/>
</dbReference>
<dbReference type="SFLD" id="SFLDG01129">
    <property type="entry name" value="C1.5:_HAD__Beta-PGM__Phosphata"/>
    <property type="match status" value="1"/>
</dbReference>
<keyword evidence="2" id="KW-1185">Reference proteome</keyword>
<evidence type="ECO:0000313" key="1">
    <source>
        <dbReference type="EMBL" id="ROQ20239.1"/>
    </source>
</evidence>
<reference evidence="1 2" key="1">
    <citation type="submission" date="2018-11" db="EMBL/GenBank/DDBJ databases">
        <title>Genomic Encyclopedia of Type Strains, Phase IV (KMG-IV): sequencing the most valuable type-strain genomes for metagenomic binning, comparative biology and taxonomic classification.</title>
        <authorList>
            <person name="Goeker M."/>
        </authorList>
    </citation>
    <scope>NUCLEOTIDE SEQUENCE [LARGE SCALE GENOMIC DNA]</scope>
    <source>
        <strain evidence="1 2">DSM 16974</strain>
    </source>
</reference>
<dbReference type="SFLD" id="SFLDS00003">
    <property type="entry name" value="Haloacid_Dehalogenase"/>
    <property type="match status" value="1"/>
</dbReference>
<dbReference type="EMBL" id="RJUK01000001">
    <property type="protein sequence ID" value="ROQ20239.1"/>
    <property type="molecule type" value="Genomic_DNA"/>
</dbReference>